<evidence type="ECO:0000313" key="10">
    <source>
        <dbReference type="Proteomes" id="UP000530928"/>
    </source>
</evidence>
<feature type="transmembrane region" description="Helical" evidence="8">
    <location>
        <begin position="96"/>
        <end position="115"/>
    </location>
</feature>
<evidence type="ECO:0000256" key="6">
    <source>
        <dbReference type="ARBA" id="ARBA00023136"/>
    </source>
</evidence>
<keyword evidence="6 8" id="KW-0472">Membrane</keyword>
<evidence type="ECO:0000256" key="3">
    <source>
        <dbReference type="ARBA" id="ARBA00022448"/>
    </source>
</evidence>
<dbReference type="GO" id="GO:0048038">
    <property type="term" value="F:quinone binding"/>
    <property type="evidence" value="ECO:0007669"/>
    <property type="project" value="UniProtKB-KW"/>
</dbReference>
<dbReference type="Proteomes" id="UP000530928">
    <property type="component" value="Unassembled WGS sequence"/>
</dbReference>
<dbReference type="AlphaFoldDB" id="A0A7W0CU18"/>
<dbReference type="PANTHER" id="PTHR11058">
    <property type="entry name" value="NADH-UBIQUINONE OXIDOREDUCTASE CHAIN 3"/>
    <property type="match status" value="1"/>
</dbReference>
<keyword evidence="5 8" id="KW-1133">Transmembrane helix</keyword>
<comment type="catalytic activity">
    <reaction evidence="7">
        <text>a quinone + NADH + 5 H(+)(in) = a quinol + NAD(+) + 4 H(+)(out)</text>
        <dbReference type="Rhea" id="RHEA:57888"/>
        <dbReference type="ChEBI" id="CHEBI:15378"/>
        <dbReference type="ChEBI" id="CHEBI:24646"/>
        <dbReference type="ChEBI" id="CHEBI:57540"/>
        <dbReference type="ChEBI" id="CHEBI:57945"/>
        <dbReference type="ChEBI" id="CHEBI:132124"/>
    </reaction>
</comment>
<dbReference type="GO" id="GO:0005886">
    <property type="term" value="C:plasma membrane"/>
    <property type="evidence" value="ECO:0007669"/>
    <property type="project" value="UniProtKB-SubCell"/>
</dbReference>
<keyword evidence="3" id="KW-0813">Transport</keyword>
<comment type="function">
    <text evidence="7">NDH-1 shuttles electrons from NADH, via FMN and iron-sulfur (Fe-S) centers, to quinones in the respiratory chain.</text>
</comment>
<comment type="caution">
    <text evidence="9">The sequence shown here is derived from an EMBL/GenBank/DDBJ whole genome shotgun (WGS) entry which is preliminary data.</text>
</comment>
<dbReference type="Pfam" id="PF00507">
    <property type="entry name" value="Oxidored_q4"/>
    <property type="match status" value="1"/>
</dbReference>
<dbReference type="RefSeq" id="WP_181616036.1">
    <property type="nucleotide sequence ID" value="NZ_BAABAM010000013.1"/>
</dbReference>
<dbReference type="EMBL" id="JACDUR010000011">
    <property type="protein sequence ID" value="MBA2897321.1"/>
    <property type="molecule type" value="Genomic_DNA"/>
</dbReference>
<gene>
    <name evidence="9" type="ORF">HNR30_008719</name>
</gene>
<protein>
    <recommendedName>
        <fullName evidence="7">NADH-quinone oxidoreductase subunit</fullName>
        <ecNumber evidence="7">7.1.1.-</ecNumber>
    </recommendedName>
</protein>
<proteinExistence type="inferred from homology"/>
<dbReference type="GO" id="GO:0008137">
    <property type="term" value="F:NADH dehydrogenase (ubiquinone) activity"/>
    <property type="evidence" value="ECO:0007669"/>
    <property type="project" value="InterPro"/>
</dbReference>
<evidence type="ECO:0000256" key="7">
    <source>
        <dbReference type="RuleBase" id="RU003639"/>
    </source>
</evidence>
<feature type="transmembrane region" description="Helical" evidence="8">
    <location>
        <begin position="6"/>
        <end position="26"/>
    </location>
</feature>
<evidence type="ECO:0000256" key="2">
    <source>
        <dbReference type="ARBA" id="ARBA00008472"/>
    </source>
</evidence>
<dbReference type="InterPro" id="IPR038430">
    <property type="entry name" value="NDAH_ubi_oxred_su3_sf"/>
</dbReference>
<dbReference type="EC" id="7.1.1.-" evidence="7"/>
<reference evidence="9 10" key="1">
    <citation type="submission" date="2020-07" db="EMBL/GenBank/DDBJ databases">
        <title>Genomic Encyclopedia of Type Strains, Phase IV (KMG-IV): sequencing the most valuable type-strain genomes for metagenomic binning, comparative biology and taxonomic classification.</title>
        <authorList>
            <person name="Goeker M."/>
        </authorList>
    </citation>
    <scope>NUCLEOTIDE SEQUENCE [LARGE SCALE GENOMIC DNA]</scope>
    <source>
        <strain evidence="9 10">DSM 45533</strain>
    </source>
</reference>
<organism evidence="9 10">
    <name type="scientific">Nonomuraea soli</name>
    <dbReference type="NCBI Taxonomy" id="1032476"/>
    <lineage>
        <taxon>Bacteria</taxon>
        <taxon>Bacillati</taxon>
        <taxon>Actinomycetota</taxon>
        <taxon>Actinomycetes</taxon>
        <taxon>Streptosporangiales</taxon>
        <taxon>Streptosporangiaceae</taxon>
        <taxon>Nonomuraea</taxon>
    </lineage>
</organism>
<name>A0A7W0CU18_9ACTN</name>
<evidence type="ECO:0000256" key="4">
    <source>
        <dbReference type="ARBA" id="ARBA00022692"/>
    </source>
</evidence>
<dbReference type="InterPro" id="IPR000440">
    <property type="entry name" value="NADH_UbQ/plastoQ_OxRdtase_su3"/>
</dbReference>
<keyword evidence="7" id="KW-0520">NAD</keyword>
<evidence type="ECO:0000256" key="5">
    <source>
        <dbReference type="ARBA" id="ARBA00022989"/>
    </source>
</evidence>
<evidence type="ECO:0000313" key="9">
    <source>
        <dbReference type="EMBL" id="MBA2897321.1"/>
    </source>
</evidence>
<comment type="similarity">
    <text evidence="2 7">Belongs to the complex I subunit 3 family.</text>
</comment>
<dbReference type="GO" id="GO:0030964">
    <property type="term" value="C:NADH dehydrogenase complex"/>
    <property type="evidence" value="ECO:0007669"/>
    <property type="project" value="TreeGrafter"/>
</dbReference>
<evidence type="ECO:0000256" key="1">
    <source>
        <dbReference type="ARBA" id="ARBA00004370"/>
    </source>
</evidence>
<keyword evidence="7" id="KW-0874">Quinone</keyword>
<keyword evidence="10" id="KW-1185">Reference proteome</keyword>
<comment type="subcellular location">
    <subcellularLocation>
        <location evidence="7">Cell membrane</location>
        <topology evidence="7">Multi-pass membrane protein</topology>
    </subcellularLocation>
    <subcellularLocation>
        <location evidence="1">Membrane</location>
    </subcellularLocation>
</comment>
<sequence length="123" mass="13688">MDGYFGSYLLVAVLLALGVGIVAVALTANRLLRPSRPTAEKLIAYECGVDPVGEGWAQSQIRYYVFIYLYVVFAVDAVFLFPWATVFAAPGFGMTTLVEMFVFLGFIALGIVYSWRKRVLTWT</sequence>
<dbReference type="PANTHER" id="PTHR11058:SF9">
    <property type="entry name" value="NADH-UBIQUINONE OXIDOREDUCTASE CHAIN 3"/>
    <property type="match status" value="1"/>
</dbReference>
<accession>A0A7W0CU18</accession>
<dbReference type="Gene3D" id="1.20.58.1610">
    <property type="entry name" value="NADH:ubiquinone/plastoquinone oxidoreductase, chain 3"/>
    <property type="match status" value="1"/>
</dbReference>
<keyword evidence="4 7" id="KW-0812">Transmembrane</keyword>
<evidence type="ECO:0000256" key="8">
    <source>
        <dbReference type="SAM" id="Phobius"/>
    </source>
</evidence>
<feature type="transmembrane region" description="Helical" evidence="8">
    <location>
        <begin position="63"/>
        <end position="84"/>
    </location>
</feature>